<keyword evidence="1" id="KW-0677">Repeat</keyword>
<gene>
    <name evidence="3" type="primary">LOC100374522</name>
</gene>
<dbReference type="PANTHER" id="PTHR24111">
    <property type="entry name" value="LEUCINE-RICH REPEAT-CONTAINING PROTEIN 34"/>
    <property type="match status" value="1"/>
</dbReference>
<dbReference type="SUPFAM" id="SSF52047">
    <property type="entry name" value="RNI-like"/>
    <property type="match status" value="2"/>
</dbReference>
<name>A0ABM0GNG3_SACKO</name>
<evidence type="ECO:0000313" key="3">
    <source>
        <dbReference type="RefSeq" id="XP_002733824.1"/>
    </source>
</evidence>
<dbReference type="SMART" id="SM00368">
    <property type="entry name" value="LRR_RI"/>
    <property type="match status" value="7"/>
</dbReference>
<dbReference type="InterPro" id="IPR052201">
    <property type="entry name" value="LRR-containing_regulator"/>
</dbReference>
<proteinExistence type="predicted"/>
<dbReference type="Gene3D" id="3.80.10.10">
    <property type="entry name" value="Ribonuclease Inhibitor"/>
    <property type="match status" value="3"/>
</dbReference>
<dbReference type="PANTHER" id="PTHR24111:SF0">
    <property type="entry name" value="LEUCINE-RICH REPEAT-CONTAINING PROTEIN"/>
    <property type="match status" value="1"/>
</dbReference>
<dbReference type="Pfam" id="PF13516">
    <property type="entry name" value="LRR_6"/>
    <property type="match status" value="8"/>
</dbReference>
<dbReference type="RefSeq" id="XP_002733824.1">
    <property type="nucleotide sequence ID" value="XM_002733778.2"/>
</dbReference>
<dbReference type="GeneID" id="100374522"/>
<accession>A0ABM0GNG3</accession>
<sequence length="418" mass="46933">MSDPSSVLDRYTEVCEELGQEPSPFILKVIDMEREDQILRVRKGKEPKDYMDLVLPGNNHLITNIRLTDDDMRPLYETLKNNAYIHSMDLRYNNIGDTGAEYIAKLLEETVVLRSVNLMCNDIGEAGAKVIAKAFQTNETLVSLKLNGNKIGNKGGMAFAGVLQVNNTLEELDLGDTDQGTESVIALATVLNQNKSIRALNVNRPLLFSHQEETTVHMARMLKVTSTLQELHLQKCDIRDFGAERLSDALIDNSSLKYLDVSCNRITRDGAKHLSKLLKHNTPLQILDLGFNRIEDDGAKHLADALGQFNTCLTHLVITTNQIKGPGVCAIAKAMKLNISLNNVYIWGNNLETPACVAFNELIETERLDQRNTDVKPYVVDGVVYLSEISHGIRRHYYWTPFYGPDVENSKARDQLDF</sequence>
<evidence type="ECO:0000256" key="1">
    <source>
        <dbReference type="ARBA" id="ARBA00022737"/>
    </source>
</evidence>
<evidence type="ECO:0000313" key="2">
    <source>
        <dbReference type="Proteomes" id="UP000694865"/>
    </source>
</evidence>
<protein>
    <submittedName>
        <fullName evidence="3">Leucine-rich repeat-containing protein 34-like isoform X1</fullName>
    </submittedName>
</protein>
<keyword evidence="2" id="KW-1185">Reference proteome</keyword>
<dbReference type="InterPro" id="IPR001611">
    <property type="entry name" value="Leu-rich_rpt"/>
</dbReference>
<dbReference type="Proteomes" id="UP000694865">
    <property type="component" value="Unplaced"/>
</dbReference>
<dbReference type="InterPro" id="IPR032675">
    <property type="entry name" value="LRR_dom_sf"/>
</dbReference>
<organism evidence="2 3">
    <name type="scientific">Saccoglossus kowalevskii</name>
    <name type="common">Acorn worm</name>
    <dbReference type="NCBI Taxonomy" id="10224"/>
    <lineage>
        <taxon>Eukaryota</taxon>
        <taxon>Metazoa</taxon>
        <taxon>Hemichordata</taxon>
        <taxon>Enteropneusta</taxon>
        <taxon>Harrimaniidae</taxon>
        <taxon>Saccoglossus</taxon>
    </lineage>
</organism>
<reference evidence="3" key="1">
    <citation type="submission" date="2025-08" db="UniProtKB">
        <authorList>
            <consortium name="RefSeq"/>
        </authorList>
    </citation>
    <scope>IDENTIFICATION</scope>
    <source>
        <tissue evidence="3">Testes</tissue>
    </source>
</reference>